<sequence>MTPSWWTQFVRMPDHLHCQGRHSHHTQCPLLHPGCRQPCLRALQPSPQPGAEHTATCCTALPV</sequence>
<reference evidence="1 2" key="2">
    <citation type="journal article" date="2012" name="Nature">
        <title>Insights into hominid evolution from the gorilla genome sequence.</title>
        <authorList>
            <person name="Scally A."/>
            <person name="Dutheil J.Y."/>
            <person name="Hillier L.W."/>
            <person name="Jordan G.E."/>
            <person name="Goodhead I."/>
            <person name="Herrero J."/>
            <person name="Hobolth A."/>
            <person name="Lappalainen T."/>
            <person name="Mailund T."/>
            <person name="Marques-Bonet T."/>
            <person name="McCarthy S."/>
            <person name="Montgomery S.H."/>
            <person name="Schwalie P.C."/>
            <person name="Tang Y.A."/>
            <person name="Ward M.C."/>
            <person name="Xue Y."/>
            <person name="Yngvadottir B."/>
            <person name="Alkan C."/>
            <person name="Andersen L.N."/>
            <person name="Ayub Q."/>
            <person name="Ball E.V."/>
            <person name="Beal K."/>
            <person name="Bradley B.J."/>
            <person name="Chen Y."/>
            <person name="Clee C.M."/>
            <person name="Fitzgerald S."/>
            <person name="Graves T.A."/>
            <person name="Gu Y."/>
            <person name="Heath P."/>
            <person name="Heger A."/>
            <person name="Karakoc E."/>
            <person name="Kolb-Kokocinski A."/>
            <person name="Laird G.K."/>
            <person name="Lunter G."/>
            <person name="Meader S."/>
            <person name="Mort M."/>
            <person name="Mullikin J.C."/>
            <person name="Munch K."/>
            <person name="O'Connor T.D."/>
            <person name="Phillips A.D."/>
            <person name="Prado-Martinez J."/>
            <person name="Rogers A.S."/>
            <person name="Sajjadian S."/>
            <person name="Schmidt D."/>
            <person name="Shaw K."/>
            <person name="Simpson J.T."/>
            <person name="Stenson P.D."/>
            <person name="Turner D.J."/>
            <person name="Vigilant L."/>
            <person name="Vilella A.J."/>
            <person name="Whitener W."/>
            <person name="Zhu B."/>
            <person name="Cooper D.N."/>
            <person name="de Jong P."/>
            <person name="Dermitzakis E.T."/>
            <person name="Eichler E.E."/>
            <person name="Flicek P."/>
            <person name="Goldman N."/>
            <person name="Mundy N.I."/>
            <person name="Ning Z."/>
            <person name="Odom D.T."/>
            <person name="Ponting C.P."/>
            <person name="Quail M.A."/>
            <person name="Ryder O.A."/>
            <person name="Searle S.M."/>
            <person name="Warren W.C."/>
            <person name="Wilson R.K."/>
            <person name="Schierup M.H."/>
            <person name="Rogers J."/>
            <person name="Tyler-Smith C."/>
            <person name="Durbin R."/>
        </authorList>
    </citation>
    <scope>NUCLEOTIDE SEQUENCE [LARGE SCALE GENOMIC DNA]</scope>
</reference>
<proteinExistence type="predicted"/>
<reference evidence="2" key="1">
    <citation type="submission" date="2011-05" db="EMBL/GenBank/DDBJ databases">
        <title>Insights into the evolution of the great apes provided by the gorilla genome.</title>
        <authorList>
            <person name="Scally A."/>
        </authorList>
    </citation>
    <scope>NUCLEOTIDE SEQUENCE [LARGE SCALE GENOMIC DNA]</scope>
</reference>
<reference evidence="1" key="3">
    <citation type="submission" date="2025-08" db="UniProtKB">
        <authorList>
            <consortium name="Ensembl"/>
        </authorList>
    </citation>
    <scope>IDENTIFICATION</scope>
</reference>
<evidence type="ECO:0000313" key="2">
    <source>
        <dbReference type="Proteomes" id="UP000001519"/>
    </source>
</evidence>
<name>A0A2I2ZK99_GORGO</name>
<evidence type="ECO:0000313" key="1">
    <source>
        <dbReference type="Ensembl" id="ENSGGOP00000047647.1"/>
    </source>
</evidence>
<dbReference type="EMBL" id="CABD030053205">
    <property type="status" value="NOT_ANNOTATED_CDS"/>
    <property type="molecule type" value="Genomic_DNA"/>
</dbReference>
<protein>
    <submittedName>
        <fullName evidence="1">Minichromosome maintenance complex component 7</fullName>
    </submittedName>
</protein>
<dbReference type="AlphaFoldDB" id="A0A2I2ZK99"/>
<dbReference type="Ensembl" id="ENSGGOT00000052407.1">
    <property type="protein sequence ID" value="ENSGGOP00000047647.1"/>
    <property type="gene ID" value="ENSGGOG00000002733.3"/>
</dbReference>
<accession>A0A2I2ZK99</accession>
<dbReference type="GeneTree" id="ENSGT01150000286966"/>
<dbReference type="Proteomes" id="UP000001519">
    <property type="component" value="Chromosome 7"/>
</dbReference>
<dbReference type="Bgee" id="ENSGGOG00000002733">
    <property type="expression patterns" value="Expressed in testis and 5 other cell types or tissues"/>
</dbReference>
<keyword evidence="2" id="KW-1185">Reference proteome</keyword>
<organism evidence="1 2">
    <name type="scientific">Gorilla gorilla gorilla</name>
    <name type="common">Western lowland gorilla</name>
    <dbReference type="NCBI Taxonomy" id="9595"/>
    <lineage>
        <taxon>Eukaryota</taxon>
        <taxon>Metazoa</taxon>
        <taxon>Chordata</taxon>
        <taxon>Craniata</taxon>
        <taxon>Vertebrata</taxon>
        <taxon>Euteleostomi</taxon>
        <taxon>Mammalia</taxon>
        <taxon>Eutheria</taxon>
        <taxon>Euarchontoglires</taxon>
        <taxon>Primates</taxon>
        <taxon>Haplorrhini</taxon>
        <taxon>Catarrhini</taxon>
        <taxon>Hominidae</taxon>
        <taxon>Gorilla</taxon>
    </lineage>
</organism>
<gene>
    <name evidence="1" type="primary">MCM7</name>
</gene>
<reference evidence="1" key="4">
    <citation type="submission" date="2025-09" db="UniProtKB">
        <authorList>
            <consortium name="Ensembl"/>
        </authorList>
    </citation>
    <scope>IDENTIFICATION</scope>
</reference>